<keyword evidence="2" id="KW-1185">Reference proteome</keyword>
<proteinExistence type="predicted"/>
<reference evidence="1" key="1">
    <citation type="journal article" date="2021" name="Microb. Physiol.">
        <title>Proteogenomic Insights into the Physiology of Marine, Sulfate-Reducing, Filamentous Desulfonema limicola and Desulfonema magnum.</title>
        <authorList>
            <person name="Schnaars V."/>
            <person name="Wohlbrand L."/>
            <person name="Scheve S."/>
            <person name="Hinrichs C."/>
            <person name="Reinhardt R."/>
            <person name="Rabus R."/>
        </authorList>
    </citation>
    <scope>NUCLEOTIDE SEQUENCE</scope>
    <source>
        <strain evidence="1">5ac10</strain>
    </source>
</reference>
<protein>
    <submittedName>
        <fullName evidence="1">Uncharacterized protein</fullName>
    </submittedName>
</protein>
<sequence>MSPAYRTPAVIGFNPCFHGSTTVSGMTSGSGMAFMLGFNPCFHGSTTVSTILIAIDIY</sequence>
<gene>
    <name evidence="1" type="ORF">dnl_30490</name>
</gene>
<dbReference type="Proteomes" id="UP000663720">
    <property type="component" value="Chromosome"/>
</dbReference>
<evidence type="ECO:0000313" key="1">
    <source>
        <dbReference type="EMBL" id="QTA80736.1"/>
    </source>
</evidence>
<name>A0A975B8R3_9BACT</name>
<dbReference type="KEGG" id="dli:dnl_30490"/>
<dbReference type="AlphaFoldDB" id="A0A975B8R3"/>
<accession>A0A975B8R3</accession>
<dbReference type="EMBL" id="CP061799">
    <property type="protein sequence ID" value="QTA80736.1"/>
    <property type="molecule type" value="Genomic_DNA"/>
</dbReference>
<evidence type="ECO:0000313" key="2">
    <source>
        <dbReference type="Proteomes" id="UP000663720"/>
    </source>
</evidence>
<organism evidence="1 2">
    <name type="scientific">Desulfonema limicola</name>
    <dbReference type="NCBI Taxonomy" id="45656"/>
    <lineage>
        <taxon>Bacteria</taxon>
        <taxon>Pseudomonadati</taxon>
        <taxon>Thermodesulfobacteriota</taxon>
        <taxon>Desulfobacteria</taxon>
        <taxon>Desulfobacterales</taxon>
        <taxon>Desulfococcaceae</taxon>
        <taxon>Desulfonema</taxon>
    </lineage>
</organism>